<dbReference type="GO" id="GO:0016020">
    <property type="term" value="C:membrane"/>
    <property type="evidence" value="ECO:0007669"/>
    <property type="project" value="UniProtKB-SubCell"/>
</dbReference>
<comment type="similarity">
    <text evidence="2">Belongs to the GerABKC lipoprotein family.</text>
</comment>
<evidence type="ECO:0000256" key="4">
    <source>
        <dbReference type="ARBA" id="ARBA00022729"/>
    </source>
</evidence>
<dbReference type="Gene3D" id="6.20.190.10">
    <property type="entry name" value="Nutrient germinant receptor protein C, domain 1"/>
    <property type="match status" value="1"/>
</dbReference>
<accession>F6DKN9</accession>
<dbReference type="InterPro" id="IPR046953">
    <property type="entry name" value="Spore_GerAC-like_C"/>
</dbReference>
<evidence type="ECO:0000313" key="11">
    <source>
        <dbReference type="Proteomes" id="UP000009234"/>
    </source>
</evidence>
<dbReference type="PANTHER" id="PTHR35789">
    <property type="entry name" value="SPORE GERMINATION PROTEIN B3"/>
    <property type="match status" value="1"/>
</dbReference>
<evidence type="ECO:0000259" key="9">
    <source>
        <dbReference type="Pfam" id="PF25198"/>
    </source>
</evidence>
<evidence type="ECO:0000256" key="1">
    <source>
        <dbReference type="ARBA" id="ARBA00004635"/>
    </source>
</evidence>
<protein>
    <submittedName>
        <fullName evidence="10">Germination protein, Ger(X)C family</fullName>
    </submittedName>
</protein>
<evidence type="ECO:0000313" key="10">
    <source>
        <dbReference type="EMBL" id="AEG60414.1"/>
    </source>
</evidence>
<gene>
    <name evidence="10" type="ordered locus">Desru_2164</name>
</gene>
<organism evidence="10 11">
    <name type="scientific">Desulforamulus ruminis (strain ATCC 23193 / DSM 2154 / NCIMB 8452 / DL)</name>
    <name type="common">Desulfotomaculum ruminis</name>
    <dbReference type="NCBI Taxonomy" id="696281"/>
    <lineage>
        <taxon>Bacteria</taxon>
        <taxon>Bacillati</taxon>
        <taxon>Bacillota</taxon>
        <taxon>Clostridia</taxon>
        <taxon>Eubacteriales</taxon>
        <taxon>Peptococcaceae</taxon>
        <taxon>Desulforamulus</taxon>
    </lineage>
</organism>
<dbReference type="PANTHER" id="PTHR35789:SF1">
    <property type="entry name" value="SPORE GERMINATION PROTEIN B3"/>
    <property type="match status" value="1"/>
</dbReference>
<dbReference type="Proteomes" id="UP000009234">
    <property type="component" value="Chromosome"/>
</dbReference>
<sequence>MNKKRISFLILILVLVLLSGCWSRREISDLAIVLGAGVDLTPDKKVRITLQLARPSAFSSGSETGGGSQLKQNIVWVVSAVGDTIFEAERKLALTVDRRLYWGHSIILVLGEEMAKQGVRHVTNFFVRNPEPRETAWVFVTRGEAKRVLESHSELERTSAQSAGYLARNQVAFSVILKDFIIDLASKATNPLAPVIELKPEGEPQGPGLEEAPQHEELAITGTGVFKDEKLIGWLDLAETRGLLWLRGEIEKGTITIPSPGEPDKLLSLNVVRAQTKVEPYYDGQTIHFKVSMTCEMNLLEQQSKEELFNLEKIAALERKAEENIIAKSTGALEKAQEVYGVDIFDFGEVFHRKYKKEWKEMKDHWDEEFVNSEVSISAEAKLQSTGLQRRRTSLED</sequence>
<dbReference type="Pfam" id="PF05504">
    <property type="entry name" value="Spore_GerAC"/>
    <property type="match status" value="1"/>
</dbReference>
<dbReference type="Gene3D" id="3.30.300.210">
    <property type="entry name" value="Nutrient germinant receptor protein C, domain 3"/>
    <property type="match status" value="1"/>
</dbReference>
<evidence type="ECO:0000256" key="2">
    <source>
        <dbReference type="ARBA" id="ARBA00007886"/>
    </source>
</evidence>
<keyword evidence="11" id="KW-1185">Reference proteome</keyword>
<dbReference type="PROSITE" id="PS51257">
    <property type="entry name" value="PROKAR_LIPOPROTEIN"/>
    <property type="match status" value="1"/>
</dbReference>
<proteinExistence type="inferred from homology"/>
<keyword evidence="5" id="KW-0472">Membrane</keyword>
<dbReference type="HOGENOM" id="CLU_051140_0_0_9"/>
<dbReference type="NCBIfam" id="TIGR02887">
    <property type="entry name" value="spore_ger_x_C"/>
    <property type="match status" value="1"/>
</dbReference>
<evidence type="ECO:0000256" key="3">
    <source>
        <dbReference type="ARBA" id="ARBA00022544"/>
    </source>
</evidence>
<dbReference type="STRING" id="696281.Desru_2164"/>
<evidence type="ECO:0000256" key="7">
    <source>
        <dbReference type="ARBA" id="ARBA00023288"/>
    </source>
</evidence>
<dbReference type="InterPro" id="IPR057336">
    <property type="entry name" value="GerAC_N"/>
</dbReference>
<keyword evidence="3" id="KW-0309">Germination</keyword>
<dbReference type="EMBL" id="CP002780">
    <property type="protein sequence ID" value="AEG60414.1"/>
    <property type="molecule type" value="Genomic_DNA"/>
</dbReference>
<dbReference type="KEGG" id="dru:Desru_2164"/>
<name>F6DKN9_DESRL</name>
<comment type="subcellular location">
    <subcellularLocation>
        <location evidence="1">Membrane</location>
        <topology evidence="1">Lipid-anchor</topology>
    </subcellularLocation>
</comment>
<dbReference type="InterPro" id="IPR008844">
    <property type="entry name" value="Spore_GerAC-like"/>
</dbReference>
<reference evidence="10 11" key="2">
    <citation type="journal article" date="2012" name="Stand. Genomic Sci.">
        <title>Complete genome sequence of the sulfate-reducing firmicute Desulfotomaculum ruminis type strain (DL(T)).</title>
        <authorList>
            <person name="Spring S."/>
            <person name="Visser M."/>
            <person name="Lu M."/>
            <person name="Copeland A."/>
            <person name="Lapidus A."/>
            <person name="Lucas S."/>
            <person name="Cheng J.F."/>
            <person name="Han C."/>
            <person name="Tapia R."/>
            <person name="Goodwin L.A."/>
            <person name="Pitluck S."/>
            <person name="Ivanova N."/>
            <person name="Land M."/>
            <person name="Hauser L."/>
            <person name="Larimer F."/>
            <person name="Rohde M."/>
            <person name="Goker M."/>
            <person name="Detter J.C."/>
            <person name="Kyrpides N.C."/>
            <person name="Woyke T."/>
            <person name="Schaap P.J."/>
            <person name="Plugge C.M."/>
            <person name="Muyzer G."/>
            <person name="Kuever J."/>
            <person name="Pereira I.A."/>
            <person name="Parshina S.N."/>
            <person name="Bernier-Latmani R."/>
            <person name="Stams A.J."/>
            <person name="Klenk H.P."/>
        </authorList>
    </citation>
    <scope>NUCLEOTIDE SEQUENCE [LARGE SCALE GENOMIC DNA]</scope>
    <source>
        <strain evidence="11">ATCC 23193 / DSM 2154 / NCIB 8452 / DL</strain>
    </source>
</reference>
<dbReference type="eggNOG" id="ENOG502Z9N7">
    <property type="taxonomic scope" value="Bacteria"/>
</dbReference>
<dbReference type="InterPro" id="IPR038501">
    <property type="entry name" value="Spore_GerAC_C_sf"/>
</dbReference>
<dbReference type="GO" id="GO:0009847">
    <property type="term" value="P:spore germination"/>
    <property type="evidence" value="ECO:0007669"/>
    <property type="project" value="InterPro"/>
</dbReference>
<feature type="domain" description="Spore germination GerAC-like C-terminal" evidence="8">
    <location>
        <begin position="221"/>
        <end position="387"/>
    </location>
</feature>
<dbReference type="AlphaFoldDB" id="F6DKN9"/>
<evidence type="ECO:0000256" key="5">
    <source>
        <dbReference type="ARBA" id="ARBA00023136"/>
    </source>
</evidence>
<evidence type="ECO:0000256" key="6">
    <source>
        <dbReference type="ARBA" id="ARBA00023139"/>
    </source>
</evidence>
<dbReference type="Pfam" id="PF25198">
    <property type="entry name" value="Spore_GerAC_N"/>
    <property type="match status" value="1"/>
</dbReference>
<reference evidence="11" key="1">
    <citation type="submission" date="2011-05" db="EMBL/GenBank/DDBJ databases">
        <title>Complete sequence of Desulfotomaculum ruminis DSM 2154.</title>
        <authorList>
            <person name="Lucas S."/>
            <person name="Copeland A."/>
            <person name="Lapidus A."/>
            <person name="Cheng J.-F."/>
            <person name="Goodwin L."/>
            <person name="Pitluck S."/>
            <person name="Lu M."/>
            <person name="Detter J.C."/>
            <person name="Han C."/>
            <person name="Tapia R."/>
            <person name="Land M."/>
            <person name="Hauser L."/>
            <person name="Kyrpides N."/>
            <person name="Ivanova N."/>
            <person name="Mikhailova N."/>
            <person name="Pagani I."/>
            <person name="Stams A.J.M."/>
            <person name="Plugge C.M."/>
            <person name="Muyzer G."/>
            <person name="Kuever J."/>
            <person name="Parshina S.N."/>
            <person name="Ivanova A.E."/>
            <person name="Nazina T.N."/>
            <person name="Brambilla E."/>
            <person name="Spring S."/>
            <person name="Klenk H.-P."/>
            <person name="Woyke T."/>
        </authorList>
    </citation>
    <scope>NUCLEOTIDE SEQUENCE [LARGE SCALE GENOMIC DNA]</scope>
    <source>
        <strain evidence="11">ATCC 23193 / DSM 2154 / NCIB 8452 / DL</strain>
    </source>
</reference>
<dbReference type="RefSeq" id="WP_013842174.1">
    <property type="nucleotide sequence ID" value="NC_015589.1"/>
</dbReference>
<keyword evidence="7" id="KW-0449">Lipoprotein</keyword>
<keyword evidence="4" id="KW-0732">Signal</keyword>
<keyword evidence="6" id="KW-0564">Palmitate</keyword>
<feature type="domain" description="Spore germination protein N-terminal" evidence="9">
    <location>
        <begin position="24"/>
        <end position="198"/>
    </location>
</feature>
<evidence type="ECO:0000259" key="8">
    <source>
        <dbReference type="Pfam" id="PF05504"/>
    </source>
</evidence>